<dbReference type="Gene3D" id="3.30.1330.80">
    <property type="entry name" value="Hypothetical protein, similar to alpha- acetolactate decarboxylase, domain 2"/>
    <property type="match status" value="1"/>
</dbReference>
<dbReference type="PANTHER" id="PTHR34988">
    <property type="entry name" value="PROTEIN, PUTATIVE-RELATED"/>
    <property type="match status" value="1"/>
</dbReference>
<dbReference type="Proteomes" id="UP000501128">
    <property type="component" value="Chromosome"/>
</dbReference>
<dbReference type="PANTHER" id="PTHR34988:SF1">
    <property type="entry name" value="DNA-BINDING PROTEIN"/>
    <property type="match status" value="1"/>
</dbReference>
<accession>A0A7L5DT69</accession>
<evidence type="ECO:0000256" key="1">
    <source>
        <dbReference type="SAM" id="MobiDB-lite"/>
    </source>
</evidence>
<organism evidence="3 4">
    <name type="scientific">Spirosoma rhododendri</name>
    <dbReference type="NCBI Taxonomy" id="2728024"/>
    <lineage>
        <taxon>Bacteria</taxon>
        <taxon>Pseudomonadati</taxon>
        <taxon>Bacteroidota</taxon>
        <taxon>Cytophagia</taxon>
        <taxon>Cytophagales</taxon>
        <taxon>Cytophagaceae</taxon>
        <taxon>Spirosoma</taxon>
    </lineage>
</organism>
<keyword evidence="3" id="KW-0238">DNA-binding</keyword>
<dbReference type="SUPFAM" id="SSF117856">
    <property type="entry name" value="AF0104/ALDC/Ptd012-like"/>
    <property type="match status" value="1"/>
</dbReference>
<dbReference type="GO" id="GO:0003677">
    <property type="term" value="F:DNA binding"/>
    <property type="evidence" value="ECO:0007669"/>
    <property type="project" value="UniProtKB-KW"/>
</dbReference>
<gene>
    <name evidence="3" type="ORF">HH216_11575</name>
</gene>
<dbReference type="CDD" id="cd11378">
    <property type="entry name" value="DUF296"/>
    <property type="match status" value="1"/>
</dbReference>
<name>A0A7L5DT69_9BACT</name>
<evidence type="ECO:0000259" key="2">
    <source>
        <dbReference type="PROSITE" id="PS51742"/>
    </source>
</evidence>
<protein>
    <submittedName>
        <fullName evidence="3">DNA-binding protein</fullName>
    </submittedName>
</protein>
<dbReference type="EMBL" id="CP051677">
    <property type="protein sequence ID" value="QJD81335.1"/>
    <property type="molecule type" value="Genomic_DNA"/>
</dbReference>
<dbReference type="Pfam" id="PF03479">
    <property type="entry name" value="PCC"/>
    <property type="match status" value="1"/>
</dbReference>
<dbReference type="InterPro" id="IPR005175">
    <property type="entry name" value="PPC_dom"/>
</dbReference>
<sequence>MPIKPIEYQSPSKPVETGKAPGLQSRLLSDVNGTKTYVLIFAKGDEVLSGLTDFANQNKVQSAHFSAIGAFQRATTAWFDPAKKQYRLNPIEGPVELVSLLGDIAVHDGKPTVHAHMAVGHPDGRVEGGHLINAYVFPTVELFMTVYLTPLYKKDDAETDLNFIDPAQKSKP</sequence>
<feature type="region of interest" description="Disordered" evidence="1">
    <location>
        <begin position="1"/>
        <end position="20"/>
    </location>
</feature>
<keyword evidence="4" id="KW-1185">Reference proteome</keyword>
<evidence type="ECO:0000313" key="4">
    <source>
        <dbReference type="Proteomes" id="UP000501128"/>
    </source>
</evidence>
<feature type="domain" description="PPC" evidence="2">
    <location>
        <begin position="31"/>
        <end position="167"/>
    </location>
</feature>
<proteinExistence type="predicted"/>
<dbReference type="KEGG" id="srho:HH216_11575"/>
<dbReference type="AlphaFoldDB" id="A0A7L5DT69"/>
<evidence type="ECO:0000313" key="3">
    <source>
        <dbReference type="EMBL" id="QJD81335.1"/>
    </source>
</evidence>
<dbReference type="PROSITE" id="PS51742">
    <property type="entry name" value="PPC"/>
    <property type="match status" value="1"/>
</dbReference>
<reference evidence="3 4" key="1">
    <citation type="submission" date="2020-04" db="EMBL/GenBank/DDBJ databases">
        <title>Genome sequencing of novel species.</title>
        <authorList>
            <person name="Heo J."/>
            <person name="Kim S.-J."/>
            <person name="Kim J.-S."/>
            <person name="Hong S.-B."/>
            <person name="Kwon S.-W."/>
        </authorList>
    </citation>
    <scope>NUCLEOTIDE SEQUENCE [LARGE SCALE GENOMIC DNA]</scope>
    <source>
        <strain evidence="3 4">CJU-R4</strain>
    </source>
</reference>